<dbReference type="NCBIfam" id="TIGR01869">
    <property type="entry name" value="casC_Cse4"/>
    <property type="match status" value="1"/>
</dbReference>
<protein>
    <submittedName>
        <fullName evidence="1">Type I-E CRISPR-associated protein Cas7/Cse4/CasC</fullName>
    </submittedName>
</protein>
<dbReference type="AlphaFoldDB" id="A0A919VCE6"/>
<evidence type="ECO:0000313" key="2">
    <source>
        <dbReference type="Proteomes" id="UP000606172"/>
    </source>
</evidence>
<comment type="caution">
    <text evidence="1">The sequence shown here is derived from an EMBL/GenBank/DDBJ whole genome shotgun (WGS) entry which is preliminary data.</text>
</comment>
<accession>A0A919VCE6</accession>
<dbReference type="InterPro" id="IPR010148">
    <property type="entry name" value="CRISPR-assoc_prot_CT1975"/>
</dbReference>
<dbReference type="Pfam" id="PF09344">
    <property type="entry name" value="Cas_CT1975"/>
    <property type="match status" value="1"/>
</dbReference>
<name>A0A919VCE6_9ACTN</name>
<organism evidence="1 2">
    <name type="scientific">Sinosporangium siamense</name>
    <dbReference type="NCBI Taxonomy" id="1367973"/>
    <lineage>
        <taxon>Bacteria</taxon>
        <taxon>Bacillati</taxon>
        <taxon>Actinomycetota</taxon>
        <taxon>Actinomycetes</taxon>
        <taxon>Streptosporangiales</taxon>
        <taxon>Streptosporangiaceae</taxon>
        <taxon>Sinosporangium</taxon>
    </lineage>
</organism>
<reference evidence="1" key="1">
    <citation type="submission" date="2021-01" db="EMBL/GenBank/DDBJ databases">
        <title>Whole genome shotgun sequence of Sinosporangium siamense NBRC 109515.</title>
        <authorList>
            <person name="Komaki H."/>
            <person name="Tamura T."/>
        </authorList>
    </citation>
    <scope>NUCLEOTIDE SEQUENCE</scope>
    <source>
        <strain evidence="1">NBRC 109515</strain>
    </source>
</reference>
<keyword evidence="2" id="KW-1185">Reference proteome</keyword>
<dbReference type="Proteomes" id="UP000606172">
    <property type="component" value="Unassembled WGS sequence"/>
</dbReference>
<dbReference type="EMBL" id="BOOW01000062">
    <property type="protein sequence ID" value="GII97532.1"/>
    <property type="molecule type" value="Genomic_DNA"/>
</dbReference>
<proteinExistence type="predicted"/>
<sequence>MTPTPRYLDVHVLQTVPFSNLNRDDLGSPKSMVYGGATRTRVSSQCWKRAVRLDVERAIGDPAVRTRRVPAEVASRLQERGWSEDAALAAGAQIVLSANKKDGLKLEDKGGTSVLLYLPKTALDALADLAEMHREAIEQTVGVKKPKAVLTPEHVAPILSERNGVINLFGRMLAELPGAGVDGVVQVAHAFTTHEVAPEIDFFTAVDDCLPPDAVGSGHMNSAEFSAGVFYRYASLDLDGLVGNLGGDSTMAQELTSEFLRAFVSSLPTGKQTSSAANTLPDLVHIALRGDRPISLAAAFEAPVRPEHGIATPSRRQLAHHAGRLQKLWGDSGIVHSGYASVDEKPLDNLGSQVGSFAELIEGAVTAAFRESQA</sequence>
<dbReference type="RefSeq" id="WP_204033938.1">
    <property type="nucleotide sequence ID" value="NZ_BOOW01000062.1"/>
</dbReference>
<evidence type="ECO:0000313" key="1">
    <source>
        <dbReference type="EMBL" id="GII97532.1"/>
    </source>
</evidence>
<gene>
    <name evidence="1" type="ORF">Ssi02_77630</name>
</gene>